<name>A0AAN9H0D1_9TELE</name>
<feature type="region of interest" description="Disordered" evidence="1">
    <location>
        <begin position="690"/>
        <end position="717"/>
    </location>
</feature>
<sequence length="816" mass="88095">MESFLRQRLAQASGNLLVGSSLQKPISSIKLPDVCCSSFYSIADEPFPQVSGFLDDTVGPSFLSNEAGTVLNSPGCTPSKNQTKNKDEGVLAPRKEAAIDSGLSCSLGAHCQSADGSMSTRSIQNEKDISVTADKADGHCNQPTLSTTSLEKSDFMSAELKNSTFDVTQDVKERSDTGVNVTVDLHNTREKNSTFECQESKERSDPRLNSTVDIDVTNIKTESGNITVDLVQSHDPKESPDTRVNATVDIPNLDRAHSKTSSSVNSAPLNTTTEQLNEMLEGTIDIQPHEKTSGNLNSAVDDKIKNTEEANLKDIVMVDIVEQIASAPHLPSSEIEQSSSDFLKPAKTMVTKHNTTTDLPVPEVPVLKDTTLEVGPSSTELALELDQVSGTSNSLGITKPASKSSETNVEINTFAFVCSVDAPNDAPELKAEEHHKKMERPGLAESVSVPSSDMGNISRNSIFCLDDTLDMKTSFMVTSTPIVFGREPRFEILRDAKPTPMRKRLSVINSMEAQSNDELVGVGNHNETGAVQVTESSCQKVSSNCVSSHSTSEPANENKPPTKLPIKRQLPQLSSKLSYPKSSLPPKPQSSMNSSVAVKGKTMQGPQVPQYRDTASTILLGNRKSVQMNKGKNIPPVKNTVSAITVKTPMVSSVTGNNFTSVAKPSSSGIPQNKASGLQPPTRKRLVLKTPQTTRSSVDTILTQPSNKPTTGLQGMRTRNSLLPSVGQTHLNNDGLPSAKRKRIAHAALSAAESDAVHPADGAHESGCVNCLQLQDELERVLQELMECKNCGPLHEKLEMCVKEMKSIKRRKEEKF</sequence>
<proteinExistence type="predicted"/>
<organism evidence="2 3">
    <name type="scientific">Phoxinus phoxinus</name>
    <name type="common">Eurasian minnow</name>
    <dbReference type="NCBI Taxonomy" id="58324"/>
    <lineage>
        <taxon>Eukaryota</taxon>
        <taxon>Metazoa</taxon>
        <taxon>Chordata</taxon>
        <taxon>Craniata</taxon>
        <taxon>Vertebrata</taxon>
        <taxon>Euteleostomi</taxon>
        <taxon>Actinopterygii</taxon>
        <taxon>Neopterygii</taxon>
        <taxon>Teleostei</taxon>
        <taxon>Ostariophysi</taxon>
        <taxon>Cypriniformes</taxon>
        <taxon>Leuciscidae</taxon>
        <taxon>Phoxininae</taxon>
        <taxon>Phoxinus</taxon>
    </lineage>
</organism>
<comment type="caution">
    <text evidence="2">The sequence shown here is derived from an EMBL/GenBank/DDBJ whole genome shotgun (WGS) entry which is preliminary data.</text>
</comment>
<dbReference type="AlphaFoldDB" id="A0AAN9H0D1"/>
<dbReference type="Proteomes" id="UP001364617">
    <property type="component" value="Unassembled WGS sequence"/>
</dbReference>
<evidence type="ECO:0000313" key="2">
    <source>
        <dbReference type="EMBL" id="KAK7141445.1"/>
    </source>
</evidence>
<keyword evidence="3" id="KW-1185">Reference proteome</keyword>
<dbReference type="EMBL" id="JAYKXH010000016">
    <property type="protein sequence ID" value="KAK7141445.1"/>
    <property type="molecule type" value="Genomic_DNA"/>
</dbReference>
<evidence type="ECO:0000313" key="3">
    <source>
        <dbReference type="Proteomes" id="UP001364617"/>
    </source>
</evidence>
<reference evidence="2 3" key="1">
    <citation type="submission" date="2024-02" db="EMBL/GenBank/DDBJ databases">
        <title>Chromosome-level genome assembly of the Eurasian Minnow (Phoxinus phoxinus).</title>
        <authorList>
            <person name="Oriowo T.O."/>
            <person name="Martin S."/>
            <person name="Stange M."/>
            <person name="Chrysostomakis Y."/>
            <person name="Brown T."/>
            <person name="Winkler S."/>
            <person name="Kukowka S."/>
            <person name="Myers E.W."/>
            <person name="Bohne A."/>
        </authorList>
    </citation>
    <scope>NUCLEOTIDE SEQUENCE [LARGE SCALE GENOMIC DNA]</scope>
    <source>
        <strain evidence="2">ZFMK-TIS-60720</strain>
        <tissue evidence="2">Whole Organism</tissue>
    </source>
</reference>
<evidence type="ECO:0000256" key="1">
    <source>
        <dbReference type="SAM" id="MobiDB-lite"/>
    </source>
</evidence>
<feature type="region of interest" description="Disordered" evidence="1">
    <location>
        <begin position="544"/>
        <end position="595"/>
    </location>
</feature>
<feature type="compositionally biased region" description="Low complexity" evidence="1">
    <location>
        <begin position="569"/>
        <end position="582"/>
    </location>
</feature>
<accession>A0AAN9H0D1</accession>
<gene>
    <name evidence="2" type="ORF">R3I93_015556</name>
</gene>
<protein>
    <submittedName>
        <fullName evidence="2">Uncharacterized protein</fullName>
    </submittedName>
</protein>